<sequence length="998" mass="108144">MADMDALTRALNAISVSTELVEEELKPHIETLLNILLEKKTGAAEQIASSGILPTLAQTLRQKDSLTSQVTLLVAEMAREASVRERCIQAGLVTALVPLLNSPDQELLLHAGRAIGRICFDNTVQQTQLVKSGVIPRLVTIMHQYPENDPLVNVCLLALCNLADLDAAREALAEVGLADVLTSQLKRAPDAERRHLILEVLGSLGESDALKLQFVEGGVPQALSEMIQGLQGDSDPHDLCSIKIASNLIVTMLLGDESMQKCFGEGTGGVYQDVLSWLQSSNTQLQLSGALAIANFARNDGNCVKMMELGVVPYILDLLEHHVDEGDVSVQHAGLSALRNLAIPASNKVRMLEDGVIQRIRTLLRSDMPPVQFKLLGTLRMMVDGQDEAATVLGKDEMLLARVMEWCEAKDHAGVRGEASRLLAALIRHSRSAEVIHAVIKADGVQHLISMATSEHVIMQNEALIALAIASAIDIDMVEEPFSHADLLSTLKKMLDDPVGAVEVKFSTLGLICSLANSSTLKEQMDSLNLKDSLSKLSGHTSTKLASQAVSFPMAEIGCPVSELFPPQGSTIPSNPDVTNDIIIPLSPELKDIKPEGVQQSASKVPCSENLLEDRGHIKEKDKCIQNAPHPHSAAELHTSDEAGAKNASGVNSEQSLLFHTEKASSLHRYSEEENVSVNKQNFQRSYSNETTEHALYKNPEAPITSLVCKEAMQTQQSCSGSTFCRAASGTIYPSSIQVCTSGCAQVSGEFARDIKPCSPYHHGAVEDTLAAYCHPQPIPAPAQLVPRVMNMEGDCKGQKTGATLLSLPPLVSSISETRLDSKRLVHCCSLDCKWPGPLHQVGSQQQSVRAAKNTRDAGTMTSCTELRDVGVQASQNSEKSPQHVFPKVCLVDEKENGNERMHAGQRKASVKDVKWDSEGMTWEVYGASVDPEELGLAIQKHLELQIKETAGKATRLSKKNTSTSQLGNEKRESKRRRKVMAVLRPSVCCSRTSTTVD</sequence>
<keyword evidence="5" id="KW-0256">Endoplasmic reticulum</keyword>
<dbReference type="InterPro" id="IPR016024">
    <property type="entry name" value="ARM-type_fold"/>
</dbReference>
<feature type="domain" description="G protein-regulated inducer of neurite outgrowth C-terminal" evidence="8">
    <location>
        <begin position="893"/>
        <end position="994"/>
    </location>
</feature>
<evidence type="ECO:0000256" key="2">
    <source>
        <dbReference type="ARBA" id="ARBA00004240"/>
    </source>
</evidence>
<evidence type="ECO:0000256" key="5">
    <source>
        <dbReference type="ARBA" id="ARBA00022824"/>
    </source>
</evidence>
<dbReference type="InterPro" id="IPR032745">
    <property type="entry name" value="GRIN_C"/>
</dbReference>
<dbReference type="Proteomes" id="UP000727407">
    <property type="component" value="Unassembled WGS sequence"/>
</dbReference>
<dbReference type="InterPro" id="IPR011989">
    <property type="entry name" value="ARM-like"/>
</dbReference>
<comment type="caution">
    <text evidence="9">The sequence shown here is derived from an EMBL/GenBank/DDBJ whole genome shotgun (WGS) entry which is preliminary data.</text>
</comment>
<evidence type="ECO:0000259" key="8">
    <source>
        <dbReference type="Pfam" id="PF15235"/>
    </source>
</evidence>
<dbReference type="InterPro" id="IPR000225">
    <property type="entry name" value="Armadillo"/>
</dbReference>
<feature type="region of interest" description="Disordered" evidence="7">
    <location>
        <begin position="952"/>
        <end position="978"/>
    </location>
</feature>
<dbReference type="FunFam" id="1.25.10.10:FF:000749">
    <property type="entry name" value="Predicted protein"/>
    <property type="match status" value="1"/>
</dbReference>
<dbReference type="PANTHER" id="PTHR10957">
    <property type="entry name" value="RAP1 GTPASE-GDP DISSOCIATION STIMULATOR 1"/>
    <property type="match status" value="1"/>
</dbReference>
<name>A0A8J4TWR2_CLAMG</name>
<dbReference type="OrthoDB" id="26149at2759"/>
<dbReference type="EMBL" id="QNUK01000308">
    <property type="protein sequence ID" value="KAF5895718.1"/>
    <property type="molecule type" value="Genomic_DNA"/>
</dbReference>
<evidence type="ECO:0000256" key="4">
    <source>
        <dbReference type="ARBA" id="ARBA00022490"/>
    </source>
</evidence>
<dbReference type="Gene3D" id="1.25.10.10">
    <property type="entry name" value="Leucine-rich Repeat Variant"/>
    <property type="match status" value="2"/>
</dbReference>
<reference evidence="9" key="1">
    <citation type="submission" date="2020-07" db="EMBL/GenBank/DDBJ databases">
        <title>Clarias magur genome sequencing, assembly and annotation.</title>
        <authorList>
            <person name="Kushwaha B."/>
            <person name="Kumar R."/>
            <person name="Das P."/>
            <person name="Joshi C.G."/>
            <person name="Kumar D."/>
            <person name="Nagpure N.S."/>
            <person name="Pandey M."/>
            <person name="Agarwal S."/>
            <person name="Srivastava S."/>
            <person name="Singh M."/>
            <person name="Sahoo L."/>
            <person name="Jayasankar P."/>
            <person name="Meher P.K."/>
            <person name="Koringa P.G."/>
            <person name="Iquebal M.A."/>
            <person name="Das S.P."/>
            <person name="Bit A."/>
            <person name="Patnaik S."/>
            <person name="Patel N."/>
            <person name="Shah T.M."/>
            <person name="Hinsu A."/>
            <person name="Jena J.K."/>
        </authorList>
    </citation>
    <scope>NUCLEOTIDE SEQUENCE</scope>
    <source>
        <strain evidence="9">CIFAMagur01</strain>
        <tissue evidence="9">Testis</tissue>
    </source>
</reference>
<dbReference type="GO" id="GO:0005783">
    <property type="term" value="C:endoplasmic reticulum"/>
    <property type="evidence" value="ECO:0007669"/>
    <property type="project" value="UniProtKB-SubCell"/>
</dbReference>
<evidence type="ECO:0000256" key="3">
    <source>
        <dbReference type="ARBA" id="ARBA00004514"/>
    </source>
</evidence>
<protein>
    <submittedName>
        <fullName evidence="9">Rap1 GTPase-GDP dissociation stimulator 1-like</fullName>
    </submittedName>
</protein>
<evidence type="ECO:0000256" key="7">
    <source>
        <dbReference type="SAM" id="MobiDB-lite"/>
    </source>
</evidence>
<accession>A0A8J4TWR2</accession>
<dbReference type="GO" id="GO:0005739">
    <property type="term" value="C:mitochondrion"/>
    <property type="evidence" value="ECO:0007669"/>
    <property type="project" value="UniProtKB-SubCell"/>
</dbReference>
<dbReference type="GO" id="GO:0005085">
    <property type="term" value="F:guanyl-nucleotide exchange factor activity"/>
    <property type="evidence" value="ECO:0007669"/>
    <property type="project" value="InterPro"/>
</dbReference>
<dbReference type="AlphaFoldDB" id="A0A8J4TWR2"/>
<keyword evidence="6" id="KW-0496">Mitochondrion</keyword>
<comment type="subcellular location">
    <subcellularLocation>
        <location evidence="3">Cytoplasm</location>
        <location evidence="3">Cytosol</location>
    </subcellularLocation>
    <subcellularLocation>
        <location evidence="2">Endoplasmic reticulum</location>
    </subcellularLocation>
    <subcellularLocation>
        <location evidence="1">Mitochondrion</location>
    </subcellularLocation>
</comment>
<dbReference type="FunFam" id="1.25.10.10:FF:000093">
    <property type="entry name" value="rap1 GTPase-GDP dissociation stimulator 1 isoform X4"/>
    <property type="match status" value="1"/>
</dbReference>
<dbReference type="InterPro" id="IPR040144">
    <property type="entry name" value="RAP1GDS1"/>
</dbReference>
<dbReference type="GO" id="GO:0005829">
    <property type="term" value="C:cytosol"/>
    <property type="evidence" value="ECO:0007669"/>
    <property type="project" value="UniProtKB-SubCell"/>
</dbReference>
<dbReference type="SUPFAM" id="SSF48371">
    <property type="entry name" value="ARM repeat"/>
    <property type="match status" value="2"/>
</dbReference>
<dbReference type="Pfam" id="PF15235">
    <property type="entry name" value="GRIN_C"/>
    <property type="match status" value="1"/>
</dbReference>
<organism evidence="9 10">
    <name type="scientific">Clarias magur</name>
    <name type="common">Asian catfish</name>
    <name type="synonym">Macropteronotus magur</name>
    <dbReference type="NCBI Taxonomy" id="1594786"/>
    <lineage>
        <taxon>Eukaryota</taxon>
        <taxon>Metazoa</taxon>
        <taxon>Chordata</taxon>
        <taxon>Craniata</taxon>
        <taxon>Vertebrata</taxon>
        <taxon>Euteleostomi</taxon>
        <taxon>Actinopterygii</taxon>
        <taxon>Neopterygii</taxon>
        <taxon>Teleostei</taxon>
        <taxon>Ostariophysi</taxon>
        <taxon>Siluriformes</taxon>
        <taxon>Clariidae</taxon>
        <taxon>Clarias</taxon>
    </lineage>
</organism>
<proteinExistence type="predicted"/>
<evidence type="ECO:0000313" key="9">
    <source>
        <dbReference type="EMBL" id="KAF5895718.1"/>
    </source>
</evidence>
<evidence type="ECO:0000256" key="1">
    <source>
        <dbReference type="ARBA" id="ARBA00004173"/>
    </source>
</evidence>
<keyword evidence="4" id="KW-0963">Cytoplasm</keyword>
<dbReference type="SMART" id="SM00185">
    <property type="entry name" value="ARM"/>
    <property type="match status" value="6"/>
</dbReference>
<gene>
    <name evidence="9" type="ORF">DAT39_014559</name>
</gene>
<evidence type="ECO:0000256" key="6">
    <source>
        <dbReference type="ARBA" id="ARBA00023128"/>
    </source>
</evidence>
<evidence type="ECO:0000313" key="10">
    <source>
        <dbReference type="Proteomes" id="UP000727407"/>
    </source>
</evidence>
<keyword evidence="10" id="KW-1185">Reference proteome</keyword>